<protein>
    <recommendedName>
        <fullName evidence="1">IrrE N-terminal-like domain-containing protein</fullName>
    </recommendedName>
</protein>
<sequence>MGGADGHPHRSGELSRRQARRALRRALKRSRRHLRTLKLPAVDCVEGLVNAVAERRGRPIDLRSQAMPPGKASAYCEQTPTHDVIVYDALTSPFHQWHLICHELAHLLCDHKPDQPVADDDVIRAWLPHLDPSVVRVVLGRAMSLVGRTVYADPAEHEAEVLGTLLRQLLPQRPEEATSARVASALEHRRTGADRV</sequence>
<accession>A0A918A090</accession>
<dbReference type="Proteomes" id="UP000641932">
    <property type="component" value="Unassembled WGS sequence"/>
</dbReference>
<dbReference type="InterPro" id="IPR010359">
    <property type="entry name" value="IrrE_HExxH"/>
</dbReference>
<dbReference type="AlphaFoldDB" id="A0A918A090"/>
<proteinExistence type="predicted"/>
<evidence type="ECO:0000313" key="2">
    <source>
        <dbReference type="EMBL" id="GGP00787.1"/>
    </source>
</evidence>
<reference evidence="2" key="2">
    <citation type="submission" date="2020-09" db="EMBL/GenBank/DDBJ databases">
        <authorList>
            <person name="Sun Q."/>
            <person name="Zhou Y."/>
        </authorList>
    </citation>
    <scope>NUCLEOTIDE SEQUENCE</scope>
    <source>
        <strain evidence="2">CGMCC 4.7201</strain>
    </source>
</reference>
<gene>
    <name evidence="2" type="ORF">GCM10012280_70310</name>
</gene>
<reference evidence="2" key="1">
    <citation type="journal article" date="2014" name="Int. J. Syst. Evol. Microbiol.">
        <title>Complete genome sequence of Corynebacterium casei LMG S-19264T (=DSM 44701T), isolated from a smear-ripened cheese.</title>
        <authorList>
            <consortium name="US DOE Joint Genome Institute (JGI-PGF)"/>
            <person name="Walter F."/>
            <person name="Albersmeier A."/>
            <person name="Kalinowski J."/>
            <person name="Ruckert C."/>
        </authorList>
    </citation>
    <scope>NUCLEOTIDE SEQUENCE</scope>
    <source>
        <strain evidence="2">CGMCC 4.7201</strain>
    </source>
</reference>
<dbReference type="EMBL" id="BMMS01000065">
    <property type="protein sequence ID" value="GGP00787.1"/>
    <property type="molecule type" value="Genomic_DNA"/>
</dbReference>
<evidence type="ECO:0000313" key="3">
    <source>
        <dbReference type="Proteomes" id="UP000641932"/>
    </source>
</evidence>
<organism evidence="2 3">
    <name type="scientific">Wenjunlia tyrosinilytica</name>
    <dbReference type="NCBI Taxonomy" id="1544741"/>
    <lineage>
        <taxon>Bacteria</taxon>
        <taxon>Bacillati</taxon>
        <taxon>Actinomycetota</taxon>
        <taxon>Actinomycetes</taxon>
        <taxon>Kitasatosporales</taxon>
        <taxon>Streptomycetaceae</taxon>
        <taxon>Wenjunlia</taxon>
    </lineage>
</organism>
<keyword evidence="3" id="KW-1185">Reference proteome</keyword>
<name>A0A918A090_9ACTN</name>
<comment type="caution">
    <text evidence="2">The sequence shown here is derived from an EMBL/GenBank/DDBJ whole genome shotgun (WGS) entry which is preliminary data.</text>
</comment>
<dbReference type="Pfam" id="PF06114">
    <property type="entry name" value="Peptidase_M78"/>
    <property type="match status" value="1"/>
</dbReference>
<feature type="domain" description="IrrE N-terminal-like" evidence="1">
    <location>
        <begin position="70"/>
        <end position="114"/>
    </location>
</feature>
<evidence type="ECO:0000259" key="1">
    <source>
        <dbReference type="Pfam" id="PF06114"/>
    </source>
</evidence>